<protein>
    <submittedName>
        <fullName evidence="2">Antibiotic biosynthesis monooxygenase</fullName>
    </submittedName>
</protein>
<name>A0A6I4V042_9SPHN</name>
<dbReference type="GO" id="GO:0004497">
    <property type="term" value="F:monooxygenase activity"/>
    <property type="evidence" value="ECO:0007669"/>
    <property type="project" value="UniProtKB-KW"/>
</dbReference>
<dbReference type="OrthoDB" id="287932at2"/>
<dbReference type="AlphaFoldDB" id="A0A6I4V042"/>
<reference evidence="2 3" key="1">
    <citation type="submission" date="2019-12" db="EMBL/GenBank/DDBJ databases">
        <title>Genomic-based taxomic classification of the family Erythrobacteraceae.</title>
        <authorList>
            <person name="Xu L."/>
        </authorList>
    </citation>
    <scope>NUCLEOTIDE SEQUENCE [LARGE SCALE GENOMIC DNA]</scope>
    <source>
        <strain evidence="2 3">SW-109</strain>
    </source>
</reference>
<feature type="domain" description="ABM" evidence="1">
    <location>
        <begin position="2"/>
        <end position="91"/>
    </location>
</feature>
<organism evidence="2 3">
    <name type="scientific">Pontixanthobacter luteolus</name>
    <dbReference type="NCBI Taxonomy" id="295089"/>
    <lineage>
        <taxon>Bacteria</taxon>
        <taxon>Pseudomonadati</taxon>
        <taxon>Pseudomonadota</taxon>
        <taxon>Alphaproteobacteria</taxon>
        <taxon>Sphingomonadales</taxon>
        <taxon>Erythrobacteraceae</taxon>
        <taxon>Pontixanthobacter</taxon>
    </lineage>
</organism>
<dbReference type="Gene3D" id="3.30.70.100">
    <property type="match status" value="1"/>
</dbReference>
<dbReference type="Proteomes" id="UP000471435">
    <property type="component" value="Unassembled WGS sequence"/>
</dbReference>
<proteinExistence type="predicted"/>
<keyword evidence="3" id="KW-1185">Reference proteome</keyword>
<dbReference type="Pfam" id="PF03992">
    <property type="entry name" value="ABM"/>
    <property type="match status" value="1"/>
</dbReference>
<keyword evidence="2" id="KW-0560">Oxidoreductase</keyword>
<sequence length="99" mass="11417">MLLVIGTVRMPPENVSEARYAMREMIEASLEEEGCAAYSYSEDVLEPGLVHVMEAWRDREALDEHFASDHLAEWRANWDRFGIHDRDLQLIEAGKAQKL</sequence>
<dbReference type="SUPFAM" id="SSF54909">
    <property type="entry name" value="Dimeric alpha+beta barrel"/>
    <property type="match status" value="1"/>
</dbReference>
<evidence type="ECO:0000313" key="3">
    <source>
        <dbReference type="Proteomes" id="UP000471435"/>
    </source>
</evidence>
<dbReference type="PROSITE" id="PS51725">
    <property type="entry name" value="ABM"/>
    <property type="match status" value="1"/>
</dbReference>
<accession>A0A6I4V042</accession>
<gene>
    <name evidence="2" type="ORF">GRI43_09580</name>
</gene>
<keyword evidence="2" id="KW-0503">Monooxygenase</keyword>
<evidence type="ECO:0000259" key="1">
    <source>
        <dbReference type="PROSITE" id="PS51725"/>
    </source>
</evidence>
<dbReference type="InterPro" id="IPR011008">
    <property type="entry name" value="Dimeric_a/b-barrel"/>
</dbReference>
<dbReference type="PANTHER" id="PTHR33336:SF15">
    <property type="entry name" value="ABM DOMAIN-CONTAINING PROTEIN"/>
    <property type="match status" value="1"/>
</dbReference>
<evidence type="ECO:0000313" key="2">
    <source>
        <dbReference type="EMBL" id="MXP47629.1"/>
    </source>
</evidence>
<dbReference type="PANTHER" id="PTHR33336">
    <property type="entry name" value="QUINOL MONOOXYGENASE YGIN-RELATED"/>
    <property type="match status" value="1"/>
</dbReference>
<dbReference type="InterPro" id="IPR050744">
    <property type="entry name" value="AI-2_Isomerase_LsrG"/>
</dbReference>
<dbReference type="EMBL" id="WTYP01000002">
    <property type="protein sequence ID" value="MXP47629.1"/>
    <property type="molecule type" value="Genomic_DNA"/>
</dbReference>
<dbReference type="InterPro" id="IPR007138">
    <property type="entry name" value="ABM_dom"/>
</dbReference>
<comment type="caution">
    <text evidence="2">The sequence shown here is derived from an EMBL/GenBank/DDBJ whole genome shotgun (WGS) entry which is preliminary data.</text>
</comment>